<reference evidence="1 2" key="1">
    <citation type="submission" date="2014-04" db="EMBL/GenBank/DDBJ databases">
        <authorList>
            <consortium name="DOE Joint Genome Institute"/>
            <person name="Kuo A."/>
            <person name="Zuccaro A."/>
            <person name="Kohler A."/>
            <person name="Nagy L.G."/>
            <person name="Floudas D."/>
            <person name="Copeland A."/>
            <person name="Barry K.W."/>
            <person name="Cichocki N."/>
            <person name="Veneault-Fourrey C."/>
            <person name="LaButti K."/>
            <person name="Lindquist E.A."/>
            <person name="Lipzen A."/>
            <person name="Lundell T."/>
            <person name="Morin E."/>
            <person name="Murat C."/>
            <person name="Sun H."/>
            <person name="Tunlid A."/>
            <person name="Henrissat B."/>
            <person name="Grigoriev I.V."/>
            <person name="Hibbett D.S."/>
            <person name="Martin F."/>
            <person name="Nordberg H.P."/>
            <person name="Cantor M.N."/>
            <person name="Hua S.X."/>
        </authorList>
    </citation>
    <scope>NUCLEOTIDE SEQUENCE [LARGE SCALE GENOMIC DNA]</scope>
    <source>
        <strain evidence="1 2">MAFF 305830</strain>
    </source>
</reference>
<dbReference type="SUPFAM" id="SSF52058">
    <property type="entry name" value="L domain-like"/>
    <property type="match status" value="1"/>
</dbReference>
<accession>A0A0C3BAU9</accession>
<dbReference type="HOGENOM" id="CLU_023944_0_0_1"/>
<evidence type="ECO:0008006" key="3">
    <source>
        <dbReference type="Google" id="ProtNLM"/>
    </source>
</evidence>
<organism evidence="1 2">
    <name type="scientific">Serendipita vermifera MAFF 305830</name>
    <dbReference type="NCBI Taxonomy" id="933852"/>
    <lineage>
        <taxon>Eukaryota</taxon>
        <taxon>Fungi</taxon>
        <taxon>Dikarya</taxon>
        <taxon>Basidiomycota</taxon>
        <taxon>Agaricomycotina</taxon>
        <taxon>Agaricomycetes</taxon>
        <taxon>Sebacinales</taxon>
        <taxon>Serendipitaceae</taxon>
        <taxon>Serendipita</taxon>
    </lineage>
</organism>
<dbReference type="Proteomes" id="UP000054097">
    <property type="component" value="Unassembled WGS sequence"/>
</dbReference>
<sequence>MVSLSVAVTGNHPLHHPCLFATLTHSFPTGRILHLDMLPNPAQRSIAEDSILAKQNQLSALDFQVAAAYAAVSAAHSAVLAAHSVVSVAHSAVSAAYATVLAAQEHHRELLSQRTVLCAQICRDKNRLQPALCLPSKALAEIFAYCVDEDTHAMWKVSSVCFDWRVTALEHSRLWCRIVVPSHLPSPVQFRITHLWVARTGMVDGLDIRYRVVDDTPNYSTYIVEETMTLLASKISRWQHFDLETNLDDCVHICARLAVGGAPNLETFLVRKSEDLAIRHNRRLPLCKTLTLGPAPKLKHVVLYTSAWPTATFLHGLTTLTLVSGRVKRMVDLWRVLDGCENLERLTLRLPVDHEFDPPGRSRTTLLRLERLRSLSGNAMVLALLPFLLVPSLDTLQVNDVDAFILMRTLNTLDLRSNPPLQILQLHNSRLVSGTTGLSLKSIKRLEFYDSEVEDSFFYSLSMPTAGTSSWIRPYRTWALPSLEVIVLRRSHYVREQALRRLVEVRNPTTPNAMCPAGTPAVGLPARVKVVDVKDCRRVGVEFAGWIHERLSRGPDRTHIPRALASGERLRTTDGVHHHATKGALVTETSRLPSIPPDVSPDPLEDQWEILAVDTNPDLV</sequence>
<name>A0A0C3BAU9_SERVB</name>
<protein>
    <recommendedName>
        <fullName evidence="3">F-box domain-containing protein</fullName>
    </recommendedName>
</protein>
<keyword evidence="2" id="KW-1185">Reference proteome</keyword>
<evidence type="ECO:0000313" key="1">
    <source>
        <dbReference type="EMBL" id="KIM33940.1"/>
    </source>
</evidence>
<reference evidence="2" key="2">
    <citation type="submission" date="2015-01" db="EMBL/GenBank/DDBJ databases">
        <title>Evolutionary Origins and Diversification of the Mycorrhizal Mutualists.</title>
        <authorList>
            <consortium name="DOE Joint Genome Institute"/>
            <consortium name="Mycorrhizal Genomics Consortium"/>
            <person name="Kohler A."/>
            <person name="Kuo A."/>
            <person name="Nagy L.G."/>
            <person name="Floudas D."/>
            <person name="Copeland A."/>
            <person name="Barry K.W."/>
            <person name="Cichocki N."/>
            <person name="Veneault-Fourrey C."/>
            <person name="LaButti K."/>
            <person name="Lindquist E.A."/>
            <person name="Lipzen A."/>
            <person name="Lundell T."/>
            <person name="Morin E."/>
            <person name="Murat C."/>
            <person name="Riley R."/>
            <person name="Ohm R."/>
            <person name="Sun H."/>
            <person name="Tunlid A."/>
            <person name="Henrissat B."/>
            <person name="Grigoriev I.V."/>
            <person name="Hibbett D.S."/>
            <person name="Martin F."/>
        </authorList>
    </citation>
    <scope>NUCLEOTIDE SEQUENCE [LARGE SCALE GENOMIC DNA]</scope>
    <source>
        <strain evidence="2">MAFF 305830</strain>
    </source>
</reference>
<evidence type="ECO:0000313" key="2">
    <source>
        <dbReference type="Proteomes" id="UP000054097"/>
    </source>
</evidence>
<dbReference type="AlphaFoldDB" id="A0A0C3BAU9"/>
<proteinExistence type="predicted"/>
<dbReference type="EMBL" id="KN824277">
    <property type="protein sequence ID" value="KIM33940.1"/>
    <property type="molecule type" value="Genomic_DNA"/>
</dbReference>
<gene>
    <name evidence="1" type="ORF">M408DRAFT_5359</name>
</gene>
<dbReference type="OrthoDB" id="3365698at2759"/>